<dbReference type="GO" id="GO:0004175">
    <property type="term" value="F:endopeptidase activity"/>
    <property type="evidence" value="ECO:0007669"/>
    <property type="project" value="UniProtKB-ARBA"/>
</dbReference>
<evidence type="ECO:0000313" key="3">
    <source>
        <dbReference type="EMBL" id="MBE6505870.1"/>
    </source>
</evidence>
<organism evidence="3 4">
    <name type="scientific">Methanobrevibacter millerae</name>
    <dbReference type="NCBI Taxonomy" id="230361"/>
    <lineage>
        <taxon>Archaea</taxon>
        <taxon>Methanobacteriati</taxon>
        <taxon>Methanobacteriota</taxon>
        <taxon>Methanomada group</taxon>
        <taxon>Methanobacteria</taxon>
        <taxon>Methanobacteriales</taxon>
        <taxon>Methanobacteriaceae</taxon>
        <taxon>Methanobrevibacter</taxon>
    </lineage>
</organism>
<name>A0A8T3VMI7_9EURY</name>
<feature type="transmembrane region" description="Helical" evidence="1">
    <location>
        <begin position="246"/>
        <end position="266"/>
    </location>
</feature>
<keyword evidence="1" id="KW-0472">Membrane</keyword>
<dbReference type="AlphaFoldDB" id="A0A8T3VMI7"/>
<feature type="transmembrane region" description="Helical" evidence="1">
    <location>
        <begin position="132"/>
        <end position="153"/>
    </location>
</feature>
<comment type="caution">
    <text evidence="3">The sequence shown here is derived from an EMBL/GenBank/DDBJ whole genome shotgun (WGS) entry which is preliminary data.</text>
</comment>
<feature type="transmembrane region" description="Helical" evidence="1">
    <location>
        <begin position="223"/>
        <end position="240"/>
    </location>
</feature>
<dbReference type="GO" id="GO:0008237">
    <property type="term" value="F:metallopeptidase activity"/>
    <property type="evidence" value="ECO:0007669"/>
    <property type="project" value="UniProtKB-KW"/>
</dbReference>
<feature type="transmembrane region" description="Helical" evidence="1">
    <location>
        <begin position="31"/>
        <end position="52"/>
    </location>
</feature>
<dbReference type="Proteomes" id="UP000762703">
    <property type="component" value="Unassembled WGS sequence"/>
</dbReference>
<feature type="transmembrane region" description="Helical" evidence="1">
    <location>
        <begin position="102"/>
        <end position="126"/>
    </location>
</feature>
<feature type="domain" description="CAAX prenyl protease 2/Lysostaphin resistance protein A-like" evidence="2">
    <location>
        <begin position="139"/>
        <end position="228"/>
    </location>
</feature>
<dbReference type="EMBL" id="SUTE01000074">
    <property type="protein sequence ID" value="MBE6505870.1"/>
    <property type="molecule type" value="Genomic_DNA"/>
</dbReference>
<keyword evidence="3" id="KW-0645">Protease</keyword>
<dbReference type="InterPro" id="IPR003675">
    <property type="entry name" value="Rce1/LyrA-like_dom"/>
</dbReference>
<evidence type="ECO:0000256" key="1">
    <source>
        <dbReference type="SAM" id="Phobius"/>
    </source>
</evidence>
<sequence length="275" mass="30825">MNLSKLFEKNEEKEFTTFPSTLETYAWYKPFLIIIIAAILSLVISSVIFKIAGVNVKAGGIERIIYSSITMIALIPGIYIGFKLLYKIPFSTQIAPIRKWNWGIYIKSFIITLIVYGVFQVVPLLVSGKPNITNTSIAVLILCLILPLVQGFAEEYLCRGLLMQTFGSWFKIPIVAIFLQAIIFSLLHPYEILAAIGVFCVGFVYGFITWYGQGLESASAMHAVNNMFAFLALGLGLQQTESPNEVFSFVMNLVLLVIPIIIIFVLDKKFNFFDS</sequence>
<dbReference type="Pfam" id="PF02517">
    <property type="entry name" value="Rce1-like"/>
    <property type="match status" value="1"/>
</dbReference>
<keyword evidence="1" id="KW-1133">Transmembrane helix</keyword>
<evidence type="ECO:0000313" key="4">
    <source>
        <dbReference type="Proteomes" id="UP000762703"/>
    </source>
</evidence>
<accession>A0A8T3VMI7</accession>
<feature type="transmembrane region" description="Helical" evidence="1">
    <location>
        <begin position="64"/>
        <end position="82"/>
    </location>
</feature>
<feature type="transmembrane region" description="Helical" evidence="1">
    <location>
        <begin position="192"/>
        <end position="211"/>
    </location>
</feature>
<proteinExistence type="predicted"/>
<keyword evidence="1" id="KW-0812">Transmembrane</keyword>
<protein>
    <submittedName>
        <fullName evidence="3">CPBP family intramembrane metalloprotease</fullName>
    </submittedName>
</protein>
<evidence type="ECO:0000259" key="2">
    <source>
        <dbReference type="Pfam" id="PF02517"/>
    </source>
</evidence>
<dbReference type="GO" id="GO:0080120">
    <property type="term" value="P:CAAX-box protein maturation"/>
    <property type="evidence" value="ECO:0007669"/>
    <property type="project" value="UniProtKB-ARBA"/>
</dbReference>
<keyword evidence="3" id="KW-0482">Metalloprotease</keyword>
<reference evidence="3" key="1">
    <citation type="submission" date="2019-04" db="EMBL/GenBank/DDBJ databases">
        <title>Evolution of Biomass-Degrading Anaerobic Consortia Revealed by Metagenomics.</title>
        <authorList>
            <person name="Peng X."/>
        </authorList>
    </citation>
    <scope>NUCLEOTIDE SEQUENCE</scope>
    <source>
        <strain evidence="3">SIG12</strain>
    </source>
</reference>
<feature type="transmembrane region" description="Helical" evidence="1">
    <location>
        <begin position="165"/>
        <end position="186"/>
    </location>
</feature>
<keyword evidence="3" id="KW-0378">Hydrolase</keyword>
<gene>
    <name evidence="3" type="ORF">E7Z73_09105</name>
</gene>